<accession>A0A1Y2F7B0</accession>
<protein>
    <recommendedName>
        <fullName evidence="3">Carboxylic ester hydrolase</fullName>
        <ecNumber evidence="3">3.1.1.-</ecNumber>
    </recommendedName>
</protein>
<comment type="similarity">
    <text evidence="1 3">Belongs to the type-B carboxylesterase/lipase family.</text>
</comment>
<dbReference type="STRING" id="106004.A0A1Y2F7B0"/>
<organism evidence="5 6">
    <name type="scientific">Leucosporidium creatinivorum</name>
    <dbReference type="NCBI Taxonomy" id="106004"/>
    <lineage>
        <taxon>Eukaryota</taxon>
        <taxon>Fungi</taxon>
        <taxon>Dikarya</taxon>
        <taxon>Basidiomycota</taxon>
        <taxon>Pucciniomycotina</taxon>
        <taxon>Microbotryomycetes</taxon>
        <taxon>Leucosporidiales</taxon>
        <taxon>Leucosporidium</taxon>
    </lineage>
</organism>
<feature type="signal peptide" evidence="3">
    <location>
        <begin position="1"/>
        <end position="16"/>
    </location>
</feature>
<evidence type="ECO:0000259" key="4">
    <source>
        <dbReference type="Pfam" id="PF00135"/>
    </source>
</evidence>
<evidence type="ECO:0000313" key="6">
    <source>
        <dbReference type="Proteomes" id="UP000193467"/>
    </source>
</evidence>
<dbReference type="Pfam" id="PF00135">
    <property type="entry name" value="COesterase"/>
    <property type="match status" value="1"/>
</dbReference>
<dbReference type="AlphaFoldDB" id="A0A1Y2F7B0"/>
<dbReference type="EC" id="3.1.1.-" evidence="3"/>
<dbReference type="Gene3D" id="3.40.50.1820">
    <property type="entry name" value="alpha/beta hydrolase"/>
    <property type="match status" value="1"/>
</dbReference>
<dbReference type="PANTHER" id="PTHR11559">
    <property type="entry name" value="CARBOXYLESTERASE"/>
    <property type="match status" value="1"/>
</dbReference>
<comment type="caution">
    <text evidence="5">The sequence shown here is derived from an EMBL/GenBank/DDBJ whole genome shotgun (WGS) entry which is preliminary data.</text>
</comment>
<dbReference type="GO" id="GO:0016787">
    <property type="term" value="F:hydrolase activity"/>
    <property type="evidence" value="ECO:0007669"/>
    <property type="project" value="UniProtKB-KW"/>
</dbReference>
<keyword evidence="3" id="KW-0732">Signal</keyword>
<dbReference type="FunCoup" id="A0A1Y2F7B0">
    <property type="interactions" value="2"/>
</dbReference>
<dbReference type="InterPro" id="IPR019819">
    <property type="entry name" value="Carboxylesterase_B_CS"/>
</dbReference>
<dbReference type="OrthoDB" id="408631at2759"/>
<proteinExistence type="inferred from homology"/>
<keyword evidence="6" id="KW-1185">Reference proteome</keyword>
<evidence type="ECO:0000256" key="3">
    <source>
        <dbReference type="RuleBase" id="RU361235"/>
    </source>
</evidence>
<keyword evidence="2 3" id="KW-0378">Hydrolase</keyword>
<dbReference type="InParanoid" id="A0A1Y2F7B0"/>
<sequence>MLLYTTLLLGTTLAAAVSLPVVEQLIPRAVSSSPTVTLKNGTYEGVHLPEFKQDLYLGMPFAQPPTGALRFSQPVSLNSTWQGVKNATSFGPGCLDSEDCLTINVVKPAGSSTKELPVLFWIFGGGFAGGSAADPAFNGSYIVQRSVQLGTPIIFVSINHRYGPLGLLASPEVKDSGLLNAGMLDQRLALHWVQENIASFGGSHKKVTLWGHSSGGYSVHAQAAAYGGRDDGLFRSLILDSSIMAFQNWTVESQTAGYETILANTNCTSAAAQLDCLRAVPIDTFRNASAGTGVYYPVPDGSFMQTSMMQAYRKGAFVKVPTIIGATSDDGTSGFLAPSGLNNDTAFEVAMLFALTPKNGTIQKYMEVYPNDPAAGAPYNTGEGVLPSGSQDKRSFAIFTDMVHAATRYATKRRSAFSSASKSKPASPVYSYRFAQIPQNGTMTSGVTHGSELPYIFGIRDHNATESPLGNRPEDEKLSRVMQDSWIRFVVSSDPNVTPLLASPKVKWEAYGKKGRNLVFKNSGLRMEKDDYREEGINLSIALALGELVSTLGI</sequence>
<name>A0A1Y2F7B0_9BASI</name>
<gene>
    <name evidence="5" type="ORF">BCR35DRAFT_341710</name>
</gene>
<feature type="domain" description="Carboxylesterase type B" evidence="4">
    <location>
        <begin position="33"/>
        <end position="519"/>
    </location>
</feature>
<dbReference type="PROSITE" id="PS00941">
    <property type="entry name" value="CARBOXYLESTERASE_B_2"/>
    <property type="match status" value="1"/>
</dbReference>
<dbReference type="InterPro" id="IPR029058">
    <property type="entry name" value="AB_hydrolase_fold"/>
</dbReference>
<dbReference type="EMBL" id="MCGR01000026">
    <property type="protein sequence ID" value="ORY79761.1"/>
    <property type="molecule type" value="Genomic_DNA"/>
</dbReference>
<dbReference type="SUPFAM" id="SSF53474">
    <property type="entry name" value="alpha/beta-Hydrolases"/>
    <property type="match status" value="1"/>
</dbReference>
<evidence type="ECO:0000256" key="2">
    <source>
        <dbReference type="ARBA" id="ARBA00022801"/>
    </source>
</evidence>
<evidence type="ECO:0000313" key="5">
    <source>
        <dbReference type="EMBL" id="ORY79761.1"/>
    </source>
</evidence>
<dbReference type="InterPro" id="IPR050309">
    <property type="entry name" value="Type-B_Carboxylest/Lipase"/>
</dbReference>
<feature type="chain" id="PRO_5011809144" description="Carboxylic ester hydrolase" evidence="3">
    <location>
        <begin position="17"/>
        <end position="554"/>
    </location>
</feature>
<reference evidence="5 6" key="1">
    <citation type="submission" date="2016-07" db="EMBL/GenBank/DDBJ databases">
        <title>Pervasive Adenine N6-methylation of Active Genes in Fungi.</title>
        <authorList>
            <consortium name="DOE Joint Genome Institute"/>
            <person name="Mondo S.J."/>
            <person name="Dannebaum R.O."/>
            <person name="Kuo R.C."/>
            <person name="Labutti K."/>
            <person name="Haridas S."/>
            <person name="Kuo A."/>
            <person name="Salamov A."/>
            <person name="Ahrendt S.R."/>
            <person name="Lipzen A."/>
            <person name="Sullivan W."/>
            <person name="Andreopoulos W.B."/>
            <person name="Clum A."/>
            <person name="Lindquist E."/>
            <person name="Daum C."/>
            <person name="Ramamoorthy G.K."/>
            <person name="Gryganskyi A."/>
            <person name="Culley D."/>
            <person name="Magnuson J.K."/>
            <person name="James T.Y."/>
            <person name="O'Malley M.A."/>
            <person name="Stajich J.E."/>
            <person name="Spatafora J.W."/>
            <person name="Visel A."/>
            <person name="Grigoriev I.V."/>
        </authorList>
    </citation>
    <scope>NUCLEOTIDE SEQUENCE [LARGE SCALE GENOMIC DNA]</scope>
    <source>
        <strain evidence="5 6">62-1032</strain>
    </source>
</reference>
<dbReference type="Proteomes" id="UP000193467">
    <property type="component" value="Unassembled WGS sequence"/>
</dbReference>
<evidence type="ECO:0000256" key="1">
    <source>
        <dbReference type="ARBA" id="ARBA00005964"/>
    </source>
</evidence>
<dbReference type="PROSITE" id="PS00122">
    <property type="entry name" value="CARBOXYLESTERASE_B_1"/>
    <property type="match status" value="1"/>
</dbReference>
<dbReference type="InterPro" id="IPR019826">
    <property type="entry name" value="Carboxylesterase_B_AS"/>
</dbReference>
<dbReference type="InterPro" id="IPR002018">
    <property type="entry name" value="CarbesteraseB"/>
</dbReference>